<sequence>MCPRFLVRGGQWCYVASESEVFFNVFDVVVERVFLEGALLKSVFRSGRQRRGRNPEELVKVLHKSCVLKIALSRDPCDRVVVLSFNCDGRCFEAIADADFVLECFFLSLLQFCRPGKCDHSCI</sequence>
<comment type="caution">
    <text evidence="1">The sequence shown here is derived from an EMBL/GenBank/DDBJ whole genome shotgun (WGS) entry which is preliminary data.</text>
</comment>
<keyword evidence="2" id="KW-1185">Reference proteome</keyword>
<protein>
    <submittedName>
        <fullName evidence="1">Uncharacterized protein</fullName>
    </submittedName>
</protein>
<organism evidence="1 2">
    <name type="scientific">Trichonephila inaurata madagascariensis</name>
    <dbReference type="NCBI Taxonomy" id="2747483"/>
    <lineage>
        <taxon>Eukaryota</taxon>
        <taxon>Metazoa</taxon>
        <taxon>Ecdysozoa</taxon>
        <taxon>Arthropoda</taxon>
        <taxon>Chelicerata</taxon>
        <taxon>Arachnida</taxon>
        <taxon>Araneae</taxon>
        <taxon>Araneomorphae</taxon>
        <taxon>Entelegynae</taxon>
        <taxon>Araneoidea</taxon>
        <taxon>Nephilidae</taxon>
        <taxon>Trichonephila</taxon>
        <taxon>Trichonephila inaurata</taxon>
    </lineage>
</organism>
<accession>A0A8X6XE32</accession>
<dbReference type="Proteomes" id="UP000886998">
    <property type="component" value="Unassembled WGS sequence"/>
</dbReference>
<dbReference type="EMBL" id="BMAV01007833">
    <property type="protein sequence ID" value="GFY50980.1"/>
    <property type="molecule type" value="Genomic_DNA"/>
</dbReference>
<proteinExistence type="predicted"/>
<dbReference type="AlphaFoldDB" id="A0A8X6XE32"/>
<name>A0A8X6XE32_9ARAC</name>
<reference evidence="1" key="1">
    <citation type="submission" date="2020-08" db="EMBL/GenBank/DDBJ databases">
        <title>Multicomponent nature underlies the extraordinary mechanical properties of spider dragline silk.</title>
        <authorList>
            <person name="Kono N."/>
            <person name="Nakamura H."/>
            <person name="Mori M."/>
            <person name="Yoshida Y."/>
            <person name="Ohtoshi R."/>
            <person name="Malay A.D."/>
            <person name="Moran D.A.P."/>
            <person name="Tomita M."/>
            <person name="Numata K."/>
            <person name="Arakawa K."/>
        </authorList>
    </citation>
    <scope>NUCLEOTIDE SEQUENCE</scope>
</reference>
<gene>
    <name evidence="1" type="ORF">TNIN_136061</name>
</gene>
<evidence type="ECO:0000313" key="2">
    <source>
        <dbReference type="Proteomes" id="UP000886998"/>
    </source>
</evidence>
<evidence type="ECO:0000313" key="1">
    <source>
        <dbReference type="EMBL" id="GFY50980.1"/>
    </source>
</evidence>